<feature type="transmembrane region" description="Helical" evidence="1">
    <location>
        <begin position="21"/>
        <end position="44"/>
    </location>
</feature>
<keyword evidence="1" id="KW-1133">Transmembrane helix</keyword>
<feature type="transmembrane region" description="Helical" evidence="1">
    <location>
        <begin position="348"/>
        <end position="369"/>
    </location>
</feature>
<protein>
    <submittedName>
        <fullName evidence="2">DUF4153 domain-containing protein</fullName>
    </submittedName>
</protein>
<evidence type="ECO:0000313" key="2">
    <source>
        <dbReference type="EMBL" id="NDV85109.1"/>
    </source>
</evidence>
<evidence type="ECO:0000313" key="3">
    <source>
        <dbReference type="Proteomes" id="UP000476332"/>
    </source>
</evidence>
<name>A0A6L9MBA9_9HYPH</name>
<feature type="transmembrane region" description="Helical" evidence="1">
    <location>
        <begin position="56"/>
        <end position="77"/>
    </location>
</feature>
<feature type="transmembrane region" description="Helical" evidence="1">
    <location>
        <begin position="293"/>
        <end position="315"/>
    </location>
</feature>
<comment type="caution">
    <text evidence="2">The sequence shown here is derived from an EMBL/GenBank/DDBJ whole genome shotgun (WGS) entry which is preliminary data.</text>
</comment>
<keyword evidence="1" id="KW-0812">Transmembrane</keyword>
<dbReference type="RefSeq" id="WP_163041871.1">
    <property type="nucleotide sequence ID" value="NZ_JAAAMJ010000001.1"/>
</dbReference>
<evidence type="ECO:0000256" key="1">
    <source>
        <dbReference type="SAM" id="Phobius"/>
    </source>
</evidence>
<sequence length="598" mass="62784">MVPTGSARIRRLTAALARGAGTAAARFPVATLLIVAISLLSNLAVRERFIPNEADFPWLLASLYGAAASAVVATLAAEARSLAAPLRHGGALAVSAVIGFAVWFGPRFGIFPPALIAAVTLAVPLSPFVGRGDGMRFWTYTLWTFVGVVLAFLSVLLFTLGLSAILEMIRFLFAVGLSGDAYEHIFVAAFTLVGPLFALGRVPTGFDEALPGPEDRLVAGVRIMVGWIAAPLALVTALVLHLYAVKILSTASLPANEIGWIVTFFALLVLSLRIAIAPFLSESTPPIRLFGRSYVAILVVPLVLLAIAATIRIAAEGATLPRYYLALGILAAGLVVAMQAVKRLRGDIRVMAGVPLVLLALSSFGPWGAASTVGRSQTALIVAEAGGAAGAATLSDADRDPVAQRRLRSRLRALEEAGQIARVLPYLDPALRERVAAAETRVTDTAAFDVLMVGLGLSRPSALQTVRSFTAAAGVIVETDGFDRATTELSVAAMAAGDAPVEPVPVAGPVAWIEGDRLVVRIGTVDDRFDLAPAVAQLPEAVFATEPERLVPPVLDLEGAAGRRLRVVLRQLIQEGNDGAISAATVILFFRASEWEPI</sequence>
<dbReference type="Proteomes" id="UP000476332">
    <property type="component" value="Unassembled WGS sequence"/>
</dbReference>
<keyword evidence="3" id="KW-1185">Reference proteome</keyword>
<dbReference type="Pfam" id="PF13687">
    <property type="entry name" value="DUF4153"/>
    <property type="match status" value="1"/>
</dbReference>
<reference evidence="2 3" key="1">
    <citation type="submission" date="2020-01" db="EMBL/GenBank/DDBJ databases">
        <title>Genomes of bacteria type strains.</title>
        <authorList>
            <person name="Chen J."/>
            <person name="Zhu S."/>
            <person name="Chen J."/>
        </authorList>
    </citation>
    <scope>NUCLEOTIDE SEQUENCE [LARGE SCALE GENOMIC DNA]</scope>
    <source>
        <strain evidence="2 3">KCTC 52919</strain>
    </source>
</reference>
<accession>A0A6L9MBA9</accession>
<dbReference type="InterPro" id="IPR025291">
    <property type="entry name" value="DUF4153"/>
</dbReference>
<feature type="transmembrane region" description="Helical" evidence="1">
    <location>
        <begin position="84"/>
        <end position="104"/>
    </location>
</feature>
<feature type="transmembrane region" description="Helical" evidence="1">
    <location>
        <begin position="142"/>
        <end position="165"/>
    </location>
</feature>
<dbReference type="AlphaFoldDB" id="A0A6L9MBA9"/>
<organism evidence="2 3">
    <name type="scientific">Aurantimonas aggregata</name>
    <dbReference type="NCBI Taxonomy" id="2047720"/>
    <lineage>
        <taxon>Bacteria</taxon>
        <taxon>Pseudomonadati</taxon>
        <taxon>Pseudomonadota</taxon>
        <taxon>Alphaproteobacteria</taxon>
        <taxon>Hyphomicrobiales</taxon>
        <taxon>Aurantimonadaceae</taxon>
        <taxon>Aurantimonas</taxon>
    </lineage>
</organism>
<feature type="transmembrane region" description="Helical" evidence="1">
    <location>
        <begin position="110"/>
        <end position="130"/>
    </location>
</feature>
<keyword evidence="1" id="KW-0472">Membrane</keyword>
<gene>
    <name evidence="2" type="ORF">GTW51_00165</name>
</gene>
<feature type="transmembrane region" description="Helical" evidence="1">
    <location>
        <begin position="321"/>
        <end position="341"/>
    </location>
</feature>
<proteinExistence type="predicted"/>
<feature type="transmembrane region" description="Helical" evidence="1">
    <location>
        <begin position="185"/>
        <end position="202"/>
    </location>
</feature>
<dbReference type="EMBL" id="JAAAMJ010000001">
    <property type="protein sequence ID" value="NDV85109.1"/>
    <property type="molecule type" value="Genomic_DNA"/>
</dbReference>
<feature type="transmembrane region" description="Helical" evidence="1">
    <location>
        <begin position="223"/>
        <end position="243"/>
    </location>
</feature>
<feature type="transmembrane region" description="Helical" evidence="1">
    <location>
        <begin position="258"/>
        <end position="281"/>
    </location>
</feature>